<reference evidence="2" key="2">
    <citation type="submission" date="2025-08" db="UniProtKB">
        <authorList>
            <consortium name="Ensembl"/>
        </authorList>
    </citation>
    <scope>IDENTIFICATION</scope>
</reference>
<name>A0AAZ1XAK2_OREAU</name>
<organism evidence="2 3">
    <name type="scientific">Oreochromis aureus</name>
    <name type="common">Israeli tilapia</name>
    <name type="synonym">Chromis aureus</name>
    <dbReference type="NCBI Taxonomy" id="47969"/>
    <lineage>
        <taxon>Eukaryota</taxon>
        <taxon>Metazoa</taxon>
        <taxon>Chordata</taxon>
        <taxon>Craniata</taxon>
        <taxon>Vertebrata</taxon>
        <taxon>Euteleostomi</taxon>
        <taxon>Actinopterygii</taxon>
        <taxon>Neopterygii</taxon>
        <taxon>Teleostei</taxon>
        <taxon>Neoteleostei</taxon>
        <taxon>Acanthomorphata</taxon>
        <taxon>Ovalentaria</taxon>
        <taxon>Cichlomorphae</taxon>
        <taxon>Cichliformes</taxon>
        <taxon>Cichlidae</taxon>
        <taxon>African cichlids</taxon>
        <taxon>Pseudocrenilabrinae</taxon>
        <taxon>Oreochromini</taxon>
        <taxon>Oreochromis</taxon>
    </lineage>
</organism>
<sequence>DFCHLYADPVQPRVLPKSLLRIFDPQLKGCQLSVLLQHCERLKHCVVVSKAEAEALEEKTREQHKCDLWHTARAGRITASNIHAVVSTSTASPALSTVKKVCYPQKLSHQLSNQEPQQFKWGRDNENTAREWYTSQGKVQHRELKVDKCGFIINPAFPELGATPDALVKCECCGEGCVEIKCPYKHRNNNLLQACEDDRFCLGLKDGRVELKKTHIYYKQVQTQIYVTKSHFCDIVVWTTKACVVTRVMPDIDLWTKMLPVAQDFSTKL</sequence>
<evidence type="ECO:0000259" key="1">
    <source>
        <dbReference type="Pfam" id="PF09588"/>
    </source>
</evidence>
<dbReference type="InterPro" id="IPR011335">
    <property type="entry name" value="Restrct_endonuc-II-like"/>
</dbReference>
<evidence type="ECO:0000313" key="2">
    <source>
        <dbReference type="Ensembl" id="ENSOABP00000064722.1"/>
    </source>
</evidence>
<dbReference type="AlphaFoldDB" id="A0AAZ1XAK2"/>
<reference evidence="2" key="3">
    <citation type="submission" date="2025-09" db="UniProtKB">
        <authorList>
            <consortium name="Ensembl"/>
        </authorList>
    </citation>
    <scope>IDENTIFICATION</scope>
</reference>
<dbReference type="PANTHER" id="PTHR47526">
    <property type="entry name" value="ATP-DEPENDENT DNA HELICASE"/>
    <property type="match status" value="1"/>
</dbReference>
<protein>
    <recommendedName>
        <fullName evidence="1">YqaJ viral recombinase domain-containing protein</fullName>
    </recommendedName>
</protein>
<dbReference type="Proteomes" id="UP000472276">
    <property type="component" value="Unassembled WGS sequence"/>
</dbReference>
<dbReference type="PANTHER" id="PTHR47526:SF4">
    <property type="entry name" value="SWIM-TYPE DOMAIN-CONTAINING PROTEIN"/>
    <property type="match status" value="1"/>
</dbReference>
<keyword evidence="3" id="KW-1185">Reference proteome</keyword>
<evidence type="ECO:0000313" key="3">
    <source>
        <dbReference type="Proteomes" id="UP000472276"/>
    </source>
</evidence>
<accession>A0AAZ1XAK2</accession>
<dbReference type="Gene3D" id="3.90.320.10">
    <property type="match status" value="1"/>
</dbReference>
<proteinExistence type="predicted"/>
<feature type="domain" description="YqaJ viral recombinase" evidence="1">
    <location>
        <begin position="69"/>
        <end position="229"/>
    </location>
</feature>
<dbReference type="Ensembl" id="ENSOABT00000073064.1">
    <property type="protein sequence ID" value="ENSOABP00000064722.1"/>
    <property type="gene ID" value="ENSOABG00000025970.1"/>
</dbReference>
<dbReference type="InterPro" id="IPR019080">
    <property type="entry name" value="YqaJ_viral_recombinase"/>
</dbReference>
<dbReference type="CDD" id="cd22343">
    <property type="entry name" value="PDDEXK_lambda_exonuclease-like"/>
    <property type="match status" value="1"/>
</dbReference>
<dbReference type="GO" id="GO:0006281">
    <property type="term" value="P:DNA repair"/>
    <property type="evidence" value="ECO:0007669"/>
    <property type="project" value="UniProtKB-ARBA"/>
</dbReference>
<dbReference type="Pfam" id="PF09588">
    <property type="entry name" value="YqaJ"/>
    <property type="match status" value="1"/>
</dbReference>
<reference evidence="3" key="1">
    <citation type="submission" date="2020-03" db="EMBL/GenBank/DDBJ databases">
        <title>Evolution of repeat sequences and sex chromosomes of tilapia species revealed by chromosome-level genomes.</title>
        <authorList>
            <person name="Xu L."/>
            <person name="Tao W."/>
            <person name="Wang D."/>
            <person name="Zhou Q."/>
        </authorList>
    </citation>
    <scope>NUCLEOTIDE SEQUENCE [LARGE SCALE GENOMIC DNA]</scope>
    <source>
        <strain evidence="3">Israel</strain>
    </source>
</reference>
<dbReference type="InterPro" id="IPR011604">
    <property type="entry name" value="PDDEXK-like_dom_sf"/>
</dbReference>
<dbReference type="SUPFAM" id="SSF52980">
    <property type="entry name" value="Restriction endonuclease-like"/>
    <property type="match status" value="1"/>
</dbReference>